<keyword evidence="6 10" id="KW-0808">Transferase</keyword>
<keyword evidence="3 10" id="KW-0963">Cytoplasm</keyword>
<dbReference type="Pfam" id="PF04452">
    <property type="entry name" value="Methyltrans_RNA"/>
    <property type="match status" value="1"/>
</dbReference>
<evidence type="ECO:0000313" key="14">
    <source>
        <dbReference type="Proteomes" id="UP000478505"/>
    </source>
</evidence>
<gene>
    <name evidence="13" type="ORF">G3567_09515</name>
</gene>
<dbReference type="InterPro" id="IPR029028">
    <property type="entry name" value="Alpha/beta_knot_MTases"/>
</dbReference>
<dbReference type="PANTHER" id="PTHR30027:SF3">
    <property type="entry name" value="16S RRNA (URACIL(1498)-N(3))-METHYLTRANSFERASE"/>
    <property type="match status" value="1"/>
</dbReference>
<dbReference type="InterPro" id="IPR006700">
    <property type="entry name" value="RsmE"/>
</dbReference>
<dbReference type="InterPro" id="IPR046886">
    <property type="entry name" value="RsmE_MTase_dom"/>
</dbReference>
<feature type="domain" description="Ribosomal RNA small subunit methyltransferase E PUA-like" evidence="12">
    <location>
        <begin position="22"/>
        <end position="65"/>
    </location>
</feature>
<sequence>MQLFYEPHFDSSSQLIQVNPVESRHMSKVLRKNIGDKVFITNGSGLLAEGVLKSNHPKKCEIEVLKMEEKEASKHHLHIAIAPTKTNDRLEWFLEKATEIGIQEITPLLCEHSERRTIKPERYEKVLQAAMKQSLTPFIPKLNPLISFSEFITSEPAGPKSEGGFDAVKCIAHCEDEPKESLSKVVGDYNLILIGPEGDFSKAEIELALSNGFKAVSLSDSRLRTETAGIVACHTVHLIQSL</sequence>
<comment type="similarity">
    <text evidence="2 10">Belongs to the RNA methyltransferase RsmE family.</text>
</comment>
<keyword evidence="7 10" id="KW-0949">S-adenosyl-L-methionine</keyword>
<evidence type="ECO:0000256" key="8">
    <source>
        <dbReference type="ARBA" id="ARBA00025699"/>
    </source>
</evidence>
<evidence type="ECO:0000256" key="3">
    <source>
        <dbReference type="ARBA" id="ARBA00022490"/>
    </source>
</evidence>
<protein>
    <recommendedName>
        <fullName evidence="10">Ribosomal RNA small subunit methyltransferase E</fullName>
        <ecNumber evidence="10">2.1.1.193</ecNumber>
    </recommendedName>
</protein>
<evidence type="ECO:0000256" key="9">
    <source>
        <dbReference type="ARBA" id="ARBA00047944"/>
    </source>
</evidence>
<keyword evidence="14" id="KW-1185">Reference proteome</keyword>
<dbReference type="PIRSF" id="PIRSF015601">
    <property type="entry name" value="MTase_slr0722"/>
    <property type="match status" value="1"/>
</dbReference>
<comment type="function">
    <text evidence="8 10">Specifically methylates the N3 position of the uracil ring of uridine 1498 (m3U1498) in 16S rRNA. Acts on the fully assembled 30S ribosomal subunit.</text>
</comment>
<comment type="caution">
    <text evidence="13">The sequence shown here is derived from an EMBL/GenBank/DDBJ whole genome shotgun (WGS) entry which is preliminary data.</text>
</comment>
<dbReference type="SUPFAM" id="SSF88697">
    <property type="entry name" value="PUA domain-like"/>
    <property type="match status" value="1"/>
</dbReference>
<feature type="domain" description="Ribosomal RNA small subunit methyltransferase E methyltransferase" evidence="11">
    <location>
        <begin position="74"/>
        <end position="236"/>
    </location>
</feature>
<evidence type="ECO:0000256" key="4">
    <source>
        <dbReference type="ARBA" id="ARBA00022552"/>
    </source>
</evidence>
<evidence type="ECO:0000256" key="2">
    <source>
        <dbReference type="ARBA" id="ARBA00005528"/>
    </source>
</evidence>
<evidence type="ECO:0000256" key="1">
    <source>
        <dbReference type="ARBA" id="ARBA00004496"/>
    </source>
</evidence>
<reference evidence="13 14" key="1">
    <citation type="submission" date="2020-02" db="EMBL/GenBank/DDBJ databases">
        <title>Flavobacteriaceae Psychroflexus bacterium YR1-1, complete genome.</title>
        <authorList>
            <person name="Li Y."/>
            <person name="Wu S."/>
        </authorList>
    </citation>
    <scope>NUCLEOTIDE SEQUENCE [LARGE SCALE GENOMIC DNA]</scope>
    <source>
        <strain evidence="13 14">YR1-1</strain>
    </source>
</reference>
<evidence type="ECO:0000256" key="5">
    <source>
        <dbReference type="ARBA" id="ARBA00022603"/>
    </source>
</evidence>
<evidence type="ECO:0000259" key="11">
    <source>
        <dbReference type="Pfam" id="PF04452"/>
    </source>
</evidence>
<organism evidence="13 14">
    <name type="scientific">Psychroflexus aurantiacus</name>
    <dbReference type="NCBI Taxonomy" id="2709310"/>
    <lineage>
        <taxon>Bacteria</taxon>
        <taxon>Pseudomonadati</taxon>
        <taxon>Bacteroidota</taxon>
        <taxon>Flavobacteriia</taxon>
        <taxon>Flavobacteriales</taxon>
        <taxon>Flavobacteriaceae</taxon>
        <taxon>Psychroflexus</taxon>
    </lineage>
</organism>
<keyword evidence="5 10" id="KW-0489">Methyltransferase</keyword>
<evidence type="ECO:0000256" key="10">
    <source>
        <dbReference type="PIRNR" id="PIRNR015601"/>
    </source>
</evidence>
<dbReference type="GO" id="GO:0005737">
    <property type="term" value="C:cytoplasm"/>
    <property type="evidence" value="ECO:0007669"/>
    <property type="project" value="UniProtKB-SubCell"/>
</dbReference>
<evidence type="ECO:0000259" key="12">
    <source>
        <dbReference type="Pfam" id="PF20260"/>
    </source>
</evidence>
<dbReference type="EMBL" id="JAAIKD010000004">
    <property type="protein sequence ID" value="NEV94379.1"/>
    <property type="molecule type" value="Genomic_DNA"/>
</dbReference>
<dbReference type="InterPro" id="IPR046887">
    <property type="entry name" value="RsmE_PUA-like"/>
</dbReference>
<dbReference type="GO" id="GO:0070475">
    <property type="term" value="P:rRNA base methylation"/>
    <property type="evidence" value="ECO:0007669"/>
    <property type="project" value="TreeGrafter"/>
</dbReference>
<evidence type="ECO:0000256" key="7">
    <source>
        <dbReference type="ARBA" id="ARBA00022691"/>
    </source>
</evidence>
<accession>A0A6B3R186</accession>
<dbReference type="RefSeq" id="WP_164005086.1">
    <property type="nucleotide sequence ID" value="NZ_JAAIKD010000004.1"/>
</dbReference>
<dbReference type="Pfam" id="PF20260">
    <property type="entry name" value="PUA_4"/>
    <property type="match status" value="1"/>
</dbReference>
<dbReference type="CDD" id="cd18084">
    <property type="entry name" value="RsmE-like"/>
    <property type="match status" value="1"/>
</dbReference>
<evidence type="ECO:0000256" key="6">
    <source>
        <dbReference type="ARBA" id="ARBA00022679"/>
    </source>
</evidence>
<name>A0A6B3R186_9FLAO</name>
<proteinExistence type="inferred from homology"/>
<dbReference type="InterPro" id="IPR029026">
    <property type="entry name" value="tRNA_m1G_MTases_N"/>
</dbReference>
<dbReference type="AlphaFoldDB" id="A0A6B3R186"/>
<comment type="subcellular location">
    <subcellularLocation>
        <location evidence="1 10">Cytoplasm</location>
    </subcellularLocation>
</comment>
<dbReference type="EC" id="2.1.1.193" evidence="10"/>
<evidence type="ECO:0000313" key="13">
    <source>
        <dbReference type="EMBL" id="NEV94379.1"/>
    </source>
</evidence>
<dbReference type="Proteomes" id="UP000478505">
    <property type="component" value="Unassembled WGS sequence"/>
</dbReference>
<dbReference type="Gene3D" id="3.40.1280.10">
    <property type="match status" value="1"/>
</dbReference>
<dbReference type="InterPro" id="IPR015947">
    <property type="entry name" value="PUA-like_sf"/>
</dbReference>
<comment type="catalytic activity">
    <reaction evidence="9 10">
        <text>uridine(1498) in 16S rRNA + S-adenosyl-L-methionine = N(3)-methyluridine(1498) in 16S rRNA + S-adenosyl-L-homocysteine + H(+)</text>
        <dbReference type="Rhea" id="RHEA:42920"/>
        <dbReference type="Rhea" id="RHEA-COMP:10283"/>
        <dbReference type="Rhea" id="RHEA-COMP:10284"/>
        <dbReference type="ChEBI" id="CHEBI:15378"/>
        <dbReference type="ChEBI" id="CHEBI:57856"/>
        <dbReference type="ChEBI" id="CHEBI:59789"/>
        <dbReference type="ChEBI" id="CHEBI:65315"/>
        <dbReference type="ChEBI" id="CHEBI:74502"/>
        <dbReference type="EC" id="2.1.1.193"/>
    </reaction>
</comment>
<dbReference type="Gene3D" id="2.40.240.20">
    <property type="entry name" value="Hypothetical PUA domain-like, domain 1"/>
    <property type="match status" value="1"/>
</dbReference>
<keyword evidence="4 10" id="KW-0698">rRNA processing</keyword>
<dbReference type="NCBIfam" id="TIGR00046">
    <property type="entry name" value="RsmE family RNA methyltransferase"/>
    <property type="match status" value="1"/>
</dbReference>
<dbReference type="SUPFAM" id="SSF75217">
    <property type="entry name" value="alpha/beta knot"/>
    <property type="match status" value="1"/>
</dbReference>
<dbReference type="NCBIfam" id="NF008702">
    <property type="entry name" value="PRK11713.6-1"/>
    <property type="match status" value="1"/>
</dbReference>
<dbReference type="GO" id="GO:0070042">
    <property type="term" value="F:rRNA (uridine-N3-)-methyltransferase activity"/>
    <property type="evidence" value="ECO:0007669"/>
    <property type="project" value="TreeGrafter"/>
</dbReference>
<dbReference type="PANTHER" id="PTHR30027">
    <property type="entry name" value="RIBOSOMAL RNA SMALL SUBUNIT METHYLTRANSFERASE E"/>
    <property type="match status" value="1"/>
</dbReference>